<keyword evidence="3" id="KW-1185">Reference proteome</keyword>
<organism evidence="2 3">
    <name type="scientific">Parasedimentitalea huanghaiensis</name>
    <dbReference type="NCBI Taxonomy" id="2682100"/>
    <lineage>
        <taxon>Bacteria</taxon>
        <taxon>Pseudomonadati</taxon>
        <taxon>Pseudomonadota</taxon>
        <taxon>Alphaproteobacteria</taxon>
        <taxon>Rhodobacterales</taxon>
        <taxon>Paracoccaceae</taxon>
        <taxon>Parasedimentitalea</taxon>
    </lineage>
</organism>
<gene>
    <name evidence="2" type="ORF">GO984_03315</name>
</gene>
<protein>
    <submittedName>
        <fullName evidence="2">Uncharacterized protein</fullName>
    </submittedName>
</protein>
<dbReference type="AlphaFoldDB" id="A0A6L6WD55"/>
<evidence type="ECO:0000313" key="2">
    <source>
        <dbReference type="EMBL" id="MVO14829.1"/>
    </source>
</evidence>
<dbReference type="EMBL" id="WQLV01000001">
    <property type="protein sequence ID" value="MVO14829.1"/>
    <property type="molecule type" value="Genomic_DNA"/>
</dbReference>
<evidence type="ECO:0000313" key="3">
    <source>
        <dbReference type="Proteomes" id="UP000478892"/>
    </source>
</evidence>
<feature type="chain" id="PRO_5026705459" evidence="1">
    <location>
        <begin position="17"/>
        <end position="444"/>
    </location>
</feature>
<proteinExistence type="predicted"/>
<sequence>MQALAVFLLSAPIVWAAEFTLTPNDQQGCTFKMSGMVKTGDLDALKLFARTQLSKLKLTPIGLVDSPSGQKRPRLCLSSSGGSLAEAVRIAEFLRGPEDVIERDAILPLRNLATVVAAGDTCESACAILFMAGQVSEGQHGRFPDRYLHKDGRLGFHAPSLSVADGVYDKGTVDKAFKIAVAAIGLLMRNASDWGIHPTLLTQMLLTEPEDMAYLQGTAALQEYNIKPLNIDSARMPTTLTRGHVRHLCYLALNGAQLVRDDQSPGVASLWEGFPKYDETFRSFKRGPNEFDDDVIKFEFGVFDEGGFGCTGEVSAESEFWGSLQIASYGAGSSGELVVKHWMLLLEAPKPDAFGERLCALTEGQHSTPRTCQVTFSRTRKLDFSERLQWIIDVPEGQFEVASIDGNLTLNGRPAEPMFDSPGAFAVLSSACIKSDIATFCMAD</sequence>
<feature type="signal peptide" evidence="1">
    <location>
        <begin position="1"/>
        <end position="16"/>
    </location>
</feature>
<dbReference type="Proteomes" id="UP000478892">
    <property type="component" value="Unassembled WGS sequence"/>
</dbReference>
<name>A0A6L6WD55_9RHOB</name>
<reference evidence="2 3" key="1">
    <citation type="submission" date="2019-12" db="EMBL/GenBank/DDBJ databases">
        <authorList>
            <person name="Zhang Y.-J."/>
        </authorList>
    </citation>
    <scope>NUCLEOTIDE SEQUENCE [LARGE SCALE GENOMIC DNA]</scope>
    <source>
        <strain evidence="2 3">CY05</strain>
    </source>
</reference>
<keyword evidence="1" id="KW-0732">Signal</keyword>
<accession>A0A6L6WD55</accession>
<comment type="caution">
    <text evidence="2">The sequence shown here is derived from an EMBL/GenBank/DDBJ whole genome shotgun (WGS) entry which is preliminary data.</text>
</comment>
<evidence type="ECO:0000256" key="1">
    <source>
        <dbReference type="SAM" id="SignalP"/>
    </source>
</evidence>